<dbReference type="EMBL" id="AP024355">
    <property type="protein sequence ID" value="BCR05582.1"/>
    <property type="molecule type" value="Genomic_DNA"/>
</dbReference>
<name>A0ABN6DZK3_9BACT</name>
<dbReference type="Proteomes" id="UP001319827">
    <property type="component" value="Chromosome"/>
</dbReference>
<gene>
    <name evidence="2" type="ORF">DESUT3_26510</name>
</gene>
<evidence type="ECO:0000256" key="1">
    <source>
        <dbReference type="SAM" id="MobiDB-lite"/>
    </source>
</evidence>
<feature type="compositionally biased region" description="Low complexity" evidence="1">
    <location>
        <begin position="156"/>
        <end position="192"/>
    </location>
</feature>
<keyword evidence="3" id="KW-1185">Reference proteome</keyword>
<reference evidence="2 3" key="1">
    <citation type="journal article" date="2016" name="C (Basel)">
        <title>Selective Growth of and Electricity Production by Marine Exoelectrogenic Bacteria in Self-Aggregated Hydrogel of Microbially Reduced Graphene Oxide.</title>
        <authorList>
            <person name="Yoshida N."/>
            <person name="Goto Y."/>
            <person name="Miyata Y."/>
        </authorList>
    </citation>
    <scope>NUCLEOTIDE SEQUENCE [LARGE SCALE GENOMIC DNA]</scope>
    <source>
        <strain evidence="2 3">NIT-T3</strain>
    </source>
</reference>
<reference evidence="2 3" key="2">
    <citation type="journal article" date="2021" name="Int. J. Syst. Evol. Microbiol.">
        <title>Isolation and Polyphasic Characterization of Desulfuromonas versatilis sp. Nov., an Electrogenic Bacteria Capable of Versatile Metabolism Isolated from a Graphene Oxide-Reducing Enrichment Culture.</title>
        <authorList>
            <person name="Xie L."/>
            <person name="Yoshida N."/>
            <person name="Ishii S."/>
            <person name="Meng L."/>
        </authorList>
    </citation>
    <scope>NUCLEOTIDE SEQUENCE [LARGE SCALE GENOMIC DNA]</scope>
    <source>
        <strain evidence="2 3">NIT-T3</strain>
    </source>
</reference>
<protein>
    <recommendedName>
        <fullName evidence="4">SprA-related family protein</fullName>
    </recommendedName>
</protein>
<feature type="region of interest" description="Disordered" evidence="1">
    <location>
        <begin position="28"/>
        <end position="52"/>
    </location>
</feature>
<evidence type="ECO:0008006" key="4">
    <source>
        <dbReference type="Google" id="ProtNLM"/>
    </source>
</evidence>
<evidence type="ECO:0000313" key="3">
    <source>
        <dbReference type="Proteomes" id="UP001319827"/>
    </source>
</evidence>
<dbReference type="InterPro" id="IPR021973">
    <property type="entry name" value="SprA-related"/>
</dbReference>
<evidence type="ECO:0000313" key="2">
    <source>
        <dbReference type="EMBL" id="BCR05582.1"/>
    </source>
</evidence>
<organism evidence="2 3">
    <name type="scientific">Desulfuromonas versatilis</name>
    <dbReference type="NCBI Taxonomy" id="2802975"/>
    <lineage>
        <taxon>Bacteria</taxon>
        <taxon>Pseudomonadati</taxon>
        <taxon>Thermodesulfobacteriota</taxon>
        <taxon>Desulfuromonadia</taxon>
        <taxon>Desulfuromonadales</taxon>
        <taxon>Desulfuromonadaceae</taxon>
        <taxon>Desulfuromonas</taxon>
    </lineage>
</organism>
<dbReference type="Pfam" id="PF12118">
    <property type="entry name" value="SprA-related"/>
    <property type="match status" value="1"/>
</dbReference>
<feature type="region of interest" description="Disordered" evidence="1">
    <location>
        <begin position="156"/>
        <end position="203"/>
    </location>
</feature>
<accession>A0ABN6DZK3</accession>
<proteinExistence type="predicted"/>
<sequence length="203" mass="20923">MATEPTTSSLSETYLSLEQPALRNARAEALPTTDSRRVPNPSPAAEGKDSVVLSEKARVLSELTARDREVRAHEAAHAAVGGQYAGAPSYTYQSGPDGRRYAIGGEVQIDTSPVPGDPQATLEKSRVIRAAALAPAQPSSADRAIAARAAAMAVQARSELAAEAEGSSSAADRSAPADQPTNAPQPTAAATDSLPGRILDIRA</sequence>